<dbReference type="AlphaFoldDB" id="A0A9X2XP40"/>
<comment type="caution">
    <text evidence="3">The sequence shown here is derived from an EMBL/GenBank/DDBJ whole genome shotgun (WGS) entry which is preliminary data.</text>
</comment>
<dbReference type="Pfam" id="PF02738">
    <property type="entry name" value="MoCoBD_1"/>
    <property type="match status" value="1"/>
</dbReference>
<dbReference type="InterPro" id="IPR046867">
    <property type="entry name" value="AldOxase/xan_DH_MoCoBD2"/>
</dbReference>
<dbReference type="PANTHER" id="PTHR47495">
    <property type="entry name" value="ALDEHYDE DEHYDROGENASE"/>
    <property type="match status" value="1"/>
</dbReference>
<name>A0A9X2XP40_9BACT</name>
<dbReference type="PANTHER" id="PTHR47495:SF2">
    <property type="entry name" value="ALDEHYDE DEHYDROGENASE"/>
    <property type="match status" value="1"/>
</dbReference>
<dbReference type="GO" id="GO:0016491">
    <property type="term" value="F:oxidoreductase activity"/>
    <property type="evidence" value="ECO:0007669"/>
    <property type="project" value="InterPro"/>
</dbReference>
<dbReference type="Pfam" id="PF20256">
    <property type="entry name" value="MoCoBD_2"/>
    <property type="match status" value="2"/>
</dbReference>
<reference evidence="3" key="1">
    <citation type="submission" date="2022-09" db="EMBL/GenBank/DDBJ databases">
        <authorList>
            <person name="Yuan C."/>
            <person name="Ke Z."/>
        </authorList>
    </citation>
    <scope>NUCLEOTIDE SEQUENCE</scope>
    <source>
        <strain evidence="3">LB-8</strain>
    </source>
</reference>
<reference evidence="3" key="2">
    <citation type="submission" date="2023-04" db="EMBL/GenBank/DDBJ databases">
        <title>Paracnuella aquatica gen. nov., sp. nov., a member of the family Chitinophagaceae isolated from a hot spring.</title>
        <authorList>
            <person name="Wang C."/>
        </authorList>
    </citation>
    <scope>NUCLEOTIDE SEQUENCE</scope>
    <source>
        <strain evidence="3">LB-8</strain>
    </source>
</reference>
<dbReference type="SUPFAM" id="SSF56003">
    <property type="entry name" value="Molybdenum cofactor-binding domain"/>
    <property type="match status" value="2"/>
</dbReference>
<keyword evidence="4" id="KW-1185">Reference proteome</keyword>
<dbReference type="RefSeq" id="WP_279297818.1">
    <property type="nucleotide sequence ID" value="NZ_JAOTIF010000012.1"/>
</dbReference>
<feature type="domain" description="Aldehyde oxidase/xanthine dehydrogenase a/b hammerhead" evidence="2">
    <location>
        <begin position="218"/>
        <end position="304"/>
    </location>
</feature>
<gene>
    <name evidence="3" type="ORF">OCK74_14750</name>
</gene>
<dbReference type="InterPro" id="IPR008274">
    <property type="entry name" value="AldOxase/xan_DH_MoCoBD1"/>
</dbReference>
<keyword evidence="1" id="KW-1133">Transmembrane helix</keyword>
<dbReference type="Gene3D" id="3.30.365.10">
    <property type="entry name" value="Aldehyde oxidase/xanthine dehydrogenase, molybdopterin binding domain"/>
    <property type="match status" value="4"/>
</dbReference>
<evidence type="ECO:0000259" key="2">
    <source>
        <dbReference type="SMART" id="SM01008"/>
    </source>
</evidence>
<evidence type="ECO:0000313" key="3">
    <source>
        <dbReference type="EMBL" id="MCU7550378.1"/>
    </source>
</evidence>
<dbReference type="Proteomes" id="UP001155483">
    <property type="component" value="Unassembled WGS sequence"/>
</dbReference>
<evidence type="ECO:0000313" key="4">
    <source>
        <dbReference type="Proteomes" id="UP001155483"/>
    </source>
</evidence>
<dbReference type="Gene3D" id="3.90.1170.50">
    <property type="entry name" value="Aldehyde oxidase/xanthine dehydrogenase, a/b hammerhead"/>
    <property type="match status" value="1"/>
</dbReference>
<dbReference type="InterPro" id="IPR000674">
    <property type="entry name" value="Ald_Oxase/Xan_DH_a/b"/>
</dbReference>
<dbReference type="EMBL" id="JAOTIF010000012">
    <property type="protein sequence ID" value="MCU7550378.1"/>
    <property type="molecule type" value="Genomic_DNA"/>
</dbReference>
<keyword evidence="1" id="KW-0472">Membrane</keyword>
<dbReference type="InterPro" id="IPR012368">
    <property type="entry name" value="OxRdtase_Mopterin-bd_su_IorB"/>
</dbReference>
<dbReference type="InterPro" id="IPR006311">
    <property type="entry name" value="TAT_signal"/>
</dbReference>
<feature type="transmembrane region" description="Helical" evidence="1">
    <location>
        <begin position="12"/>
        <end position="30"/>
    </location>
</feature>
<dbReference type="PIRSF" id="PIRSF036389">
    <property type="entry name" value="IOR_B"/>
    <property type="match status" value="1"/>
</dbReference>
<keyword evidence="1" id="KW-0812">Transmembrane</keyword>
<dbReference type="SMART" id="SM01008">
    <property type="entry name" value="Ald_Xan_dh_C"/>
    <property type="match status" value="1"/>
</dbReference>
<proteinExistence type="predicted"/>
<dbReference type="InterPro" id="IPR052516">
    <property type="entry name" value="N-heterocyclic_Hydroxylase"/>
</dbReference>
<protein>
    <submittedName>
        <fullName evidence="3">Molybdopterin-dependent oxidoreductase</fullName>
    </submittedName>
</protein>
<organism evidence="3 4">
    <name type="scientific">Paraflavisolibacter caeni</name>
    <dbReference type="NCBI Taxonomy" id="2982496"/>
    <lineage>
        <taxon>Bacteria</taxon>
        <taxon>Pseudomonadati</taxon>
        <taxon>Bacteroidota</taxon>
        <taxon>Chitinophagia</taxon>
        <taxon>Chitinophagales</taxon>
        <taxon>Chitinophagaceae</taxon>
        <taxon>Paraflavisolibacter</taxon>
    </lineage>
</organism>
<accession>A0A9X2XP40</accession>
<dbReference type="InterPro" id="IPR037165">
    <property type="entry name" value="AldOxase/xan_DH_Mopterin-bd_sf"/>
</dbReference>
<dbReference type="PROSITE" id="PS51318">
    <property type="entry name" value="TAT"/>
    <property type="match status" value="1"/>
</dbReference>
<sequence>MQKTSSNINRRNFLRLTGITSAGFIMGLSAKGNNGVPEVANLTNSGLNSLADATEAFELTPFVVIEKSGAITIFNTKPEMGQGVFGAIPSLIAEELEVSMDQITIKQTGGEKKFGGGQSAGGSSSIRSNYNNLRKVGASAREMLVKAASQQWGATVEECYAENAKVFHKPSGKSLSYGDLVEAASKLEVPQSPKLKDPKDFKILEKPMPRPDTPLKVSGKATFGIDVSVPGMVYASVERTPVLGSKLVSFDAAAARKVKGVLHVETSTRTIGIYSYEGVAVIAENYWAALQGRKALKVQWDHQGHDTFNSKTYEQSLRDLAKTEGVVDHTQGDFDKAVAEAPVKVEAFYETPIVSHSPMEPMNCVASWQQGDKLEIWTSTQVPGSIKKDFPKTYGIPEENLTVHTMFNGGGFGRRLYTDFIHDAVQLSKKVGKPVKVIWTREDDTQQGPFRPMTFSAMKGALSADGKAVAFQHKVISPSIDASGRMNYDKTKSDRGMTEGISEQKYEIPNMKNNYVYADLHIPIAAWRSVTSSTLAFAHECFIDEMAVNAKKDPMAFRLELLTKDSDTKNVLLKLKEVSNWDKPLPKGWGRGVAQYEFFAGLGGYVIEVSKKGTGIKIEKIYAVIDLGTVVNPDTVRAQVEGAAVMALTAAIKNGITFEKGQAVQSNFHNNPLVRINEMPPVEVHILANGGPKIKGVGEPGLPPFAPALCNAIFAATGKRIRRLPFDINKV</sequence>
<evidence type="ECO:0000256" key="1">
    <source>
        <dbReference type="SAM" id="Phobius"/>
    </source>
</evidence>